<feature type="coiled-coil region" evidence="1">
    <location>
        <begin position="1069"/>
        <end position="1145"/>
    </location>
</feature>
<dbReference type="GO" id="GO:0007076">
    <property type="term" value="P:mitotic chromosome condensation"/>
    <property type="evidence" value="ECO:0007669"/>
    <property type="project" value="TreeGrafter"/>
</dbReference>
<evidence type="ECO:0000256" key="1">
    <source>
        <dbReference type="SAM" id="Coils"/>
    </source>
</evidence>
<feature type="compositionally biased region" description="Low complexity" evidence="2">
    <location>
        <begin position="16"/>
        <end position="30"/>
    </location>
</feature>
<feature type="compositionally biased region" description="Low complexity" evidence="2">
    <location>
        <begin position="1534"/>
        <end position="1551"/>
    </location>
</feature>
<dbReference type="GO" id="GO:0000785">
    <property type="term" value="C:chromatin"/>
    <property type="evidence" value="ECO:0007669"/>
    <property type="project" value="TreeGrafter"/>
</dbReference>
<dbReference type="OMA" id="CAQHERY"/>
<feature type="coiled-coil region" evidence="1">
    <location>
        <begin position="906"/>
        <end position="933"/>
    </location>
</feature>
<feature type="compositionally biased region" description="Low complexity" evidence="2">
    <location>
        <begin position="1445"/>
        <end position="1471"/>
    </location>
</feature>
<feature type="coiled-coil region" evidence="1">
    <location>
        <begin position="1259"/>
        <end position="1310"/>
    </location>
</feature>
<feature type="region of interest" description="Disordered" evidence="2">
    <location>
        <begin position="315"/>
        <end position="336"/>
    </location>
</feature>
<feature type="region of interest" description="Disordered" evidence="2">
    <location>
        <begin position="1"/>
        <end position="151"/>
    </location>
</feature>
<evidence type="ECO:0000256" key="2">
    <source>
        <dbReference type="SAM" id="MobiDB-lite"/>
    </source>
</evidence>
<dbReference type="PANTHER" id="PTHR43941:SF1">
    <property type="entry name" value="STRUCTURAL MAINTENANCE OF CHROMOSOMES PROTEIN 2"/>
    <property type="match status" value="1"/>
</dbReference>
<dbReference type="SUPFAM" id="SSF57997">
    <property type="entry name" value="Tropomyosin"/>
    <property type="match status" value="2"/>
</dbReference>
<evidence type="ECO:0000313" key="5">
    <source>
        <dbReference type="Proteomes" id="UP000017200"/>
    </source>
</evidence>
<feature type="compositionally biased region" description="Polar residues" evidence="2">
    <location>
        <begin position="36"/>
        <end position="48"/>
    </location>
</feature>
<dbReference type="EMBL" id="GL541685">
    <property type="protein sequence ID" value="KDE05503.1"/>
    <property type="molecule type" value="Genomic_DNA"/>
</dbReference>
<evidence type="ECO:0000313" key="3">
    <source>
        <dbReference type="EMBL" id="KDE05503.1"/>
    </source>
</evidence>
<dbReference type="HOGENOM" id="CLU_245025_0_0_1"/>
<feature type="compositionally biased region" description="Low complexity" evidence="2">
    <location>
        <begin position="49"/>
        <end position="81"/>
    </location>
</feature>
<protein>
    <submittedName>
        <fullName evidence="3 4">Uncharacterized protein</fullName>
    </submittedName>
</protein>
<reference evidence="3 5" key="3">
    <citation type="journal article" date="2015" name="BMC Genomics">
        <title>Sex and parasites: genomic and transcriptomic analysis of Microbotryum lychnidis-dioicae, the biotrophic and plant-castrating anther smut fungus.</title>
        <authorList>
            <person name="Perlin M.H."/>
            <person name="Amselem J."/>
            <person name="Fontanillas E."/>
            <person name="Toh S.S."/>
            <person name="Chen Z."/>
            <person name="Goldberg J."/>
            <person name="Duplessis S."/>
            <person name="Henrissat B."/>
            <person name="Young S."/>
            <person name="Zeng Q."/>
            <person name="Aguileta G."/>
            <person name="Petit E."/>
            <person name="Badouin H."/>
            <person name="Andrews J."/>
            <person name="Razeeq D."/>
            <person name="Gabaldon T."/>
            <person name="Quesneville H."/>
            <person name="Giraud T."/>
            <person name="Hood M.E."/>
            <person name="Schultz D.J."/>
            <person name="Cuomo C.A."/>
        </authorList>
    </citation>
    <scope>NUCLEOTIDE SEQUENCE [LARGE SCALE GENOMIC DNA]</scope>
    <source>
        <strain evidence="3">P1A1 Lamole</strain>
        <strain evidence="5">p1A1 Lamole</strain>
    </source>
</reference>
<sequence length="1583" mass="176035">MPFAQLKRFQAAKSGSVPKPTPTRTRTSSSPEEDVQSPTLSPSLNLYRTLSPTNTNLSPPSSAASIFASPPHPVVAAPPSATQSRTFTPPNPFGLPPTVRERQTLNPLRSPPRLFSPPLRPLDDTIPQPHPSSSSTITSPNIVPPSPIHSQSNQLYNSIQIESTALASKEERDLIYSSPKSIPIPIPIPILIPDEERIDGLQVENQRLLRRVQELETYVGEQGKRDEEEEERIRWQNRLEVERKKGERKRNKMNKRELEVYRRSKASVEQALSTRDQEVLGLRAELEELASSYQSKLVTLENTLEQAKARSKNLQSQLDDLDASHSGTRQDSSRELEQAITLATKAQADLIDRTQELEQLSHELSETTTRLVDSEQQRTSLQTELTELSKTTSEQLTSLREELTRTKTHSTSLEQTISSFEIKLSALSSHRDELQFENSNLQTSLDESRRKVSVATNEKFNIDEESFSLRQELSDCKLELDRLGESAEEADCLREELDGLQDQLAELVEDGEKAQQELGEANEMIRKLEKEREVGLLRVGELEEVVQGLRKREVERLEGDLGVEVRMEELEERYRVKVEECGVLEKEIEDIKARYAQLEATHGEATQRVRDDLDRTVEELKAKHERLTKELESQHEQILTSTRQEHASALEAFESAKQSRTNDDQSRLSSLEQELVDVKAHAAQLVSQGGQALADLERRTSELSLMQSERDAATHRAEVAETRFSELRSELEEARSQLVASSAVAAPPSTISTIDFPLGSDSSEREQLLLIKITQLEADVLEARRASDQSVQNIASQIGTINKLRREHTELVSQCTAESKRVTELRKMIEKKDFDSSRMGQDIVRLRTELASAKADTEASNRARRTIEQTLNVTRATNAGLERQVGEARALQVAAEASVKPLQETVEMYEIELDQKQDRIGELEDEVAMYVKRVNELEFSMNAVAKKAASSESKASDLVEVLENERTSHARALSEMVNSLTGLRTELDHARSSLESTTVGTSEADGLRARIGELESSLHSTENELAASQRELDSTQRDLNRLQESNNTGIELANANLSESLPTSAQEEMDLLSAELEKSREQLRRVEDENRELKKGLEEARRELVDAKGEVKGARKELLDVSELCSTLEERAKELETSLEVLKGSNETQIATISTLETELGSLRTSLSDREASLLSLRTELSSATESSGIVVRERDVALNAAVRRASKSERELKSLIASGDERLGELDTLRMLVGSLQEELASLRSGKEGTSGQVASLTDELERNVGEVESLRRLLEREKEATSDVRRALADLKEALGRAEADLETRNTELVGLRMRVGKTEGEGEAKGAASGGEYDLDALQQQAELNLSTARAQIRSLEHRLFEEEDARYELEKTNGDLKLQIQGMTEMIEDDAVRIRELEALLGANDLHEHDPPPHLDSPELEEPHSSLTRGPRAGSHRRVPSLLTPVEETSELSSSPLSPSNAVLPLPSHQPPFNAPVSPPLVSVSTPILDGTMSPTSSKRHVRQASLSLLKSRLETELGPDAVLPDDPFDPTATTPTGPSSSDTLLANSTTSLRTSTNRAVLQDNLVWCACCQGDLFVV</sequence>
<feature type="coiled-coil region" evidence="1">
    <location>
        <begin position="1004"/>
        <end position="1045"/>
    </location>
</feature>
<dbReference type="GO" id="GO:0000793">
    <property type="term" value="C:condensed chromosome"/>
    <property type="evidence" value="ECO:0007669"/>
    <property type="project" value="TreeGrafter"/>
</dbReference>
<dbReference type="GO" id="GO:0000796">
    <property type="term" value="C:condensin complex"/>
    <property type="evidence" value="ECO:0007669"/>
    <property type="project" value="TreeGrafter"/>
</dbReference>
<keyword evidence="5" id="KW-1185">Reference proteome</keyword>
<dbReference type="Proteomes" id="UP000017200">
    <property type="component" value="Unassembled WGS sequence"/>
</dbReference>
<proteinExistence type="predicted"/>
<feature type="coiled-coil region" evidence="1">
    <location>
        <begin position="567"/>
        <end position="637"/>
    </location>
</feature>
<feature type="coiled-coil region" evidence="1">
    <location>
        <begin position="1342"/>
        <end position="1369"/>
    </location>
</feature>
<reference evidence="5" key="1">
    <citation type="submission" date="2010-11" db="EMBL/GenBank/DDBJ databases">
        <title>The genome sequence of Microbotryum violaceum strain p1A1 Lamole.</title>
        <authorList>
            <person name="Cuomo C."/>
            <person name="Perlin M."/>
            <person name="Young S.K."/>
            <person name="Zeng Q."/>
            <person name="Gargeya S."/>
            <person name="Alvarado L."/>
            <person name="Berlin A."/>
            <person name="Chapman S.B."/>
            <person name="Chen Z."/>
            <person name="Freedman E."/>
            <person name="Gellesch M."/>
            <person name="Goldberg J."/>
            <person name="Griggs A."/>
            <person name="Gujja S."/>
            <person name="Heilman E."/>
            <person name="Heiman D."/>
            <person name="Howarth C."/>
            <person name="Mehta T."/>
            <person name="Neiman D."/>
            <person name="Pearson M."/>
            <person name="Roberts A."/>
            <person name="Saif S."/>
            <person name="Shea T."/>
            <person name="Shenoy N."/>
            <person name="Sisk P."/>
            <person name="Stolte C."/>
            <person name="Sykes S."/>
            <person name="White J."/>
            <person name="Yandava C."/>
            <person name="Haas B."/>
            <person name="Nusbaum C."/>
            <person name="Birren B."/>
        </authorList>
    </citation>
    <scope>NUCLEOTIDE SEQUENCE [LARGE SCALE GENOMIC DNA]</scope>
    <source>
        <strain evidence="5">p1A1 Lamole</strain>
    </source>
</reference>
<feature type="compositionally biased region" description="Basic and acidic residues" evidence="2">
    <location>
        <begin position="1409"/>
        <end position="1428"/>
    </location>
</feature>
<gene>
    <name evidence="3" type="ORF">MVLG_04097</name>
</gene>
<name>U5HA62_USTV1</name>
<feature type="coiled-coil region" evidence="1">
    <location>
        <begin position="198"/>
        <end position="256"/>
    </location>
</feature>
<reference evidence="4" key="4">
    <citation type="submission" date="2015-06" db="UniProtKB">
        <authorList>
            <consortium name="EnsemblFungi"/>
        </authorList>
    </citation>
    <scope>IDENTIFICATION</scope>
</reference>
<dbReference type="PANTHER" id="PTHR43941">
    <property type="entry name" value="STRUCTURAL MAINTENANCE OF CHROMOSOMES PROTEIN 2"/>
    <property type="match status" value="1"/>
</dbReference>
<feature type="region of interest" description="Disordered" evidence="2">
    <location>
        <begin position="1523"/>
        <end position="1551"/>
    </location>
</feature>
<dbReference type="EnsemblFungi" id="MVLG_04097T0">
    <property type="protein sequence ID" value="MVLG_04097T0"/>
    <property type="gene ID" value="MVLG_04097"/>
</dbReference>
<dbReference type="EMBL" id="AEIJ01000400">
    <property type="status" value="NOT_ANNOTATED_CDS"/>
    <property type="molecule type" value="Genomic_DNA"/>
</dbReference>
<organism evidence="3">
    <name type="scientific">Microbotryum lychnidis-dioicae (strain p1A1 Lamole / MvSl-1064)</name>
    <name type="common">Anther smut fungus</name>
    <dbReference type="NCBI Taxonomy" id="683840"/>
    <lineage>
        <taxon>Eukaryota</taxon>
        <taxon>Fungi</taxon>
        <taxon>Dikarya</taxon>
        <taxon>Basidiomycota</taxon>
        <taxon>Pucciniomycotina</taxon>
        <taxon>Microbotryomycetes</taxon>
        <taxon>Microbotryales</taxon>
        <taxon>Microbotryaceae</taxon>
        <taxon>Microbotryum</taxon>
    </lineage>
</organism>
<accession>U5HA62</accession>
<evidence type="ECO:0000313" key="4">
    <source>
        <dbReference type="EnsemblFungi" id="MVLG_04097T0"/>
    </source>
</evidence>
<keyword evidence="1" id="KW-0175">Coiled coil</keyword>
<dbReference type="InParanoid" id="U5HA62"/>
<feature type="compositionally biased region" description="Low complexity" evidence="2">
    <location>
        <begin position="125"/>
        <end position="141"/>
    </location>
</feature>
<dbReference type="OrthoDB" id="2538067at2759"/>
<dbReference type="Gene3D" id="1.10.287.1490">
    <property type="match status" value="1"/>
</dbReference>
<feature type="coiled-coil region" evidence="1">
    <location>
        <begin position="483"/>
        <end position="531"/>
    </location>
</feature>
<dbReference type="STRING" id="683840.U5HA62"/>
<feature type="coiled-coil region" evidence="1">
    <location>
        <begin position="357"/>
        <end position="391"/>
    </location>
</feature>
<reference evidence="3" key="2">
    <citation type="submission" date="2010-11" db="EMBL/GenBank/DDBJ databases">
        <authorList>
            <consortium name="The Broad Institute Genome Sequencing Platform"/>
            <person name="Earl A."/>
            <person name="Ward D."/>
            <person name="Feldgarden M."/>
            <person name="Gevers D."/>
            <person name="Butler R."/>
            <person name="Young S.K."/>
            <person name="Zeng Q."/>
            <person name="Gargeya S."/>
            <person name="Fitzgerald M."/>
            <person name="Haas B."/>
            <person name="Abouelleil A."/>
            <person name="Alvarado L."/>
            <person name="Arachchi H.M."/>
            <person name="Berlin A."/>
            <person name="Brown A."/>
            <person name="Chapman S.B."/>
            <person name="Chen Z."/>
            <person name="Dunbar C."/>
            <person name="Freedman E."/>
            <person name="Gearin G."/>
            <person name="Gellesch M."/>
            <person name="Goldberg J."/>
            <person name="Griggs A."/>
            <person name="Gujja S."/>
            <person name="Heilman E."/>
            <person name="Heiman D."/>
            <person name="Howarth C."/>
            <person name="Larson L."/>
            <person name="Lui A."/>
            <person name="MacDonald P.J.P."/>
            <person name="Mehta T."/>
            <person name="Montmayeur A."/>
            <person name="Murphy C."/>
            <person name="Neiman D."/>
            <person name="Pearson M."/>
            <person name="Priest M."/>
            <person name="Roberts A."/>
            <person name="Saif S."/>
            <person name="Shea T."/>
            <person name="Shenoy N."/>
            <person name="Sisk P."/>
            <person name="Stolte C."/>
            <person name="Sykes S."/>
            <person name="White J."/>
            <person name="Yandava C."/>
            <person name="Wortman J."/>
            <person name="Nusbaum C."/>
            <person name="Birren B."/>
        </authorList>
    </citation>
    <scope>NUCLEOTIDE SEQUENCE</scope>
    <source>
        <strain evidence="3">P1A1 Lamole</strain>
    </source>
</reference>
<feature type="region of interest" description="Disordered" evidence="2">
    <location>
        <begin position="1409"/>
        <end position="1475"/>
    </location>
</feature>
<dbReference type="GO" id="GO:0003682">
    <property type="term" value="F:chromatin binding"/>
    <property type="evidence" value="ECO:0007669"/>
    <property type="project" value="TreeGrafter"/>
</dbReference>